<name>A0A858R840_9PROT</name>
<dbReference type="PROSITE" id="PS52038">
    <property type="entry name" value="TOPO_IB_2"/>
    <property type="match status" value="1"/>
</dbReference>
<keyword evidence="5" id="KW-0238">DNA-binding</keyword>
<dbReference type="PRINTS" id="PR00416">
    <property type="entry name" value="EUTPISMRASEI"/>
</dbReference>
<evidence type="ECO:0000313" key="10">
    <source>
        <dbReference type="Proteomes" id="UP000501891"/>
    </source>
</evidence>
<evidence type="ECO:0000259" key="8">
    <source>
        <dbReference type="Pfam" id="PF21338"/>
    </source>
</evidence>
<dbReference type="GO" id="GO:0003677">
    <property type="term" value="F:DNA binding"/>
    <property type="evidence" value="ECO:0007669"/>
    <property type="project" value="UniProtKB-KW"/>
</dbReference>
<dbReference type="GO" id="GO:0006265">
    <property type="term" value="P:DNA topological change"/>
    <property type="evidence" value="ECO:0007669"/>
    <property type="project" value="InterPro"/>
</dbReference>
<dbReference type="Proteomes" id="UP000501891">
    <property type="component" value="Chromosome"/>
</dbReference>
<comment type="similarity">
    <text evidence="2">Belongs to the type IB topoisomerase family.</text>
</comment>
<feature type="domain" description="DNA topoisomerase I catalytic core eukaryotic-type" evidence="7">
    <location>
        <begin position="103"/>
        <end position="319"/>
    </location>
</feature>
<dbReference type="InterPro" id="IPR013500">
    <property type="entry name" value="TopoI_cat_euk"/>
</dbReference>
<dbReference type="SUPFAM" id="SSF56349">
    <property type="entry name" value="DNA breaking-rejoining enzymes"/>
    <property type="match status" value="1"/>
</dbReference>
<dbReference type="KEGG" id="acru:HHL28_11150"/>
<sequence length="363" mass="40807">MDGSTIDRDIIAEAQASAEAADLRYVNDDEPGIRRRKSGKGFTYKGPGGQTVKDPDTLARIRALAIPPAYTDVWICPDPDGHIQATGRDAKGRKQYRYHPRWMQVRDADKFERLMAFSRALPEIRARVDADMRLPGLPREKVLACVVKLLDTTLIRIGNDTYAKENKSFGLTTLRDRHVKVEGSAVRFSFKGKSGKDWDLKLTDRRLAKLVKACQEVPGQRLFQFLEADGSRHYVTSQDVNAYIREVAGADFSAKDFRTWAGTVLAAFALHEMERVDSQAARKRNLTSAIRKVSSRLGNTPTVCRKCYVHPQVMDAYLEGSVVEQVQAEVRRELCHDLSGLTPEEVAVLAFLERRLGEEVKQA</sequence>
<feature type="domain" description="DNA topoisomerase IB N-terminal" evidence="8">
    <location>
        <begin position="41"/>
        <end position="89"/>
    </location>
</feature>
<comment type="catalytic activity">
    <reaction evidence="1">
        <text>ATP-independent breakage of single-stranded DNA, followed by passage and rejoining.</text>
        <dbReference type="EC" id="5.6.2.1"/>
    </reaction>
</comment>
<dbReference type="InterPro" id="IPR049331">
    <property type="entry name" value="Top1B_N_bact"/>
</dbReference>
<dbReference type="Gene3D" id="1.10.132.120">
    <property type="match status" value="1"/>
</dbReference>
<accession>A0A858R840</accession>
<evidence type="ECO:0000256" key="1">
    <source>
        <dbReference type="ARBA" id="ARBA00000213"/>
    </source>
</evidence>
<keyword evidence="10" id="KW-1185">Reference proteome</keyword>
<keyword evidence="6" id="KW-0413">Isomerase</keyword>
<evidence type="ECO:0000256" key="6">
    <source>
        <dbReference type="ARBA" id="ARBA00023235"/>
    </source>
</evidence>
<keyword evidence="4" id="KW-0799">Topoisomerase</keyword>
<dbReference type="Pfam" id="PF21338">
    <property type="entry name" value="Top1B_N_bact"/>
    <property type="match status" value="1"/>
</dbReference>
<dbReference type="Pfam" id="PF01028">
    <property type="entry name" value="Topoisom_I"/>
    <property type="match status" value="1"/>
</dbReference>
<dbReference type="GO" id="GO:0003917">
    <property type="term" value="F:DNA topoisomerase type I (single strand cut, ATP-independent) activity"/>
    <property type="evidence" value="ECO:0007669"/>
    <property type="project" value="UniProtKB-EC"/>
</dbReference>
<proteinExistence type="inferred from homology"/>
<evidence type="ECO:0000256" key="2">
    <source>
        <dbReference type="ARBA" id="ARBA00006645"/>
    </source>
</evidence>
<dbReference type="InterPro" id="IPR011010">
    <property type="entry name" value="DNA_brk_join_enz"/>
</dbReference>
<evidence type="ECO:0000256" key="4">
    <source>
        <dbReference type="ARBA" id="ARBA00023029"/>
    </source>
</evidence>
<dbReference type="EMBL" id="CP051775">
    <property type="protein sequence ID" value="QJE73568.1"/>
    <property type="molecule type" value="Genomic_DNA"/>
</dbReference>
<protein>
    <recommendedName>
        <fullName evidence="3">DNA topoisomerase</fullName>
        <ecNumber evidence="3">5.6.2.1</ecNumber>
    </recommendedName>
</protein>
<evidence type="ECO:0000256" key="5">
    <source>
        <dbReference type="ARBA" id="ARBA00023125"/>
    </source>
</evidence>
<dbReference type="AlphaFoldDB" id="A0A858R840"/>
<evidence type="ECO:0000259" key="7">
    <source>
        <dbReference type="Pfam" id="PF01028"/>
    </source>
</evidence>
<dbReference type="EC" id="5.6.2.1" evidence="3"/>
<dbReference type="Gene3D" id="3.90.15.10">
    <property type="entry name" value="Topoisomerase I, Chain A, domain 3"/>
    <property type="match status" value="1"/>
</dbReference>
<dbReference type="Gene3D" id="3.30.66.10">
    <property type="entry name" value="DNA topoisomerase I domain"/>
    <property type="match status" value="1"/>
</dbReference>
<dbReference type="InterPro" id="IPR014711">
    <property type="entry name" value="TopoI_cat_a-hlx-sub_euk"/>
</dbReference>
<evidence type="ECO:0000256" key="3">
    <source>
        <dbReference type="ARBA" id="ARBA00012891"/>
    </source>
</evidence>
<evidence type="ECO:0000313" key="9">
    <source>
        <dbReference type="EMBL" id="QJE73568.1"/>
    </source>
</evidence>
<dbReference type="InterPro" id="IPR035447">
    <property type="entry name" value="DNA_topo_I_N_sf"/>
</dbReference>
<dbReference type="InterPro" id="IPR001631">
    <property type="entry name" value="TopoI"/>
</dbReference>
<gene>
    <name evidence="9" type="ORF">HHL28_11150</name>
</gene>
<organism evidence="9 10">
    <name type="scientific">Aerophototrophica crusticola</name>
    <dbReference type="NCBI Taxonomy" id="1709002"/>
    <lineage>
        <taxon>Bacteria</taxon>
        <taxon>Pseudomonadati</taxon>
        <taxon>Pseudomonadota</taxon>
        <taxon>Alphaproteobacteria</taxon>
        <taxon>Rhodospirillales</taxon>
        <taxon>Rhodospirillaceae</taxon>
        <taxon>Aerophototrophica</taxon>
    </lineage>
</organism>
<reference evidence="9" key="1">
    <citation type="submission" date="2020-04" db="EMBL/GenBank/DDBJ databases">
        <title>A desert anoxygenic phototrophic bacterium fixes CO2 using RubisCO under aerobic conditions.</title>
        <authorList>
            <person name="Tang K."/>
        </authorList>
    </citation>
    <scope>NUCLEOTIDE SEQUENCE [LARGE SCALE GENOMIC DNA]</scope>
    <source>
        <strain evidence="9">MIMtkB3</strain>
    </source>
</reference>
<dbReference type="SUPFAM" id="SSF55869">
    <property type="entry name" value="DNA topoisomerase I domain"/>
    <property type="match status" value="1"/>
</dbReference>